<name>A0A142VV39_9SPHN</name>
<dbReference type="AlphaFoldDB" id="A0A142VV39"/>
<dbReference type="KEGG" id="ster:AOA14_03425"/>
<protein>
    <submittedName>
        <fullName evidence="1">Uncharacterized protein</fullName>
    </submittedName>
</protein>
<accession>A0A142VV39</accession>
<dbReference type="Proteomes" id="UP000076234">
    <property type="component" value="Chromosome"/>
</dbReference>
<sequence>MPATSPTIWRSAIRFRGRAPAPSPRSLLSQTIRGRTAALELGRRDADARVRDDCERWLTL</sequence>
<evidence type="ECO:0000313" key="1">
    <source>
        <dbReference type="EMBL" id="AMU93656.1"/>
    </source>
</evidence>
<gene>
    <name evidence="1" type="ORF">AOA14_03425</name>
</gene>
<proteinExistence type="predicted"/>
<reference evidence="1 2" key="2">
    <citation type="journal article" date="2016" name="Genome Announc.">
        <title>Complete Genome Sequence of Sphingopyxis terrae Strain 203-1 (NBRC 111660), a Polyethylene Glycol Degrader.</title>
        <authorList>
            <person name="Ohtsubo Y."/>
            <person name="Nonoyama S."/>
            <person name="Nagata Y."/>
            <person name="Numata M."/>
            <person name="Tsuchikane K."/>
            <person name="Hosoyama A."/>
            <person name="Yamazoe A."/>
            <person name="Tsuda M."/>
            <person name="Fujita N."/>
            <person name="Kawai F."/>
        </authorList>
    </citation>
    <scope>NUCLEOTIDE SEQUENCE [LARGE SCALE GENOMIC DNA]</scope>
    <source>
        <strain evidence="1 2">203-1</strain>
    </source>
</reference>
<evidence type="ECO:0000313" key="2">
    <source>
        <dbReference type="Proteomes" id="UP000076234"/>
    </source>
</evidence>
<organism evidence="1 2">
    <name type="scientific">Sphingopyxis terrae subsp. terrae NBRC 15098</name>
    <dbReference type="NCBI Taxonomy" id="1219058"/>
    <lineage>
        <taxon>Bacteria</taxon>
        <taxon>Pseudomonadati</taxon>
        <taxon>Pseudomonadota</taxon>
        <taxon>Alphaproteobacteria</taxon>
        <taxon>Sphingomonadales</taxon>
        <taxon>Sphingomonadaceae</taxon>
        <taxon>Sphingopyxis</taxon>
    </lineage>
</organism>
<reference evidence="2" key="1">
    <citation type="submission" date="2015-11" db="EMBL/GenBank/DDBJ databases">
        <title>Complete genome sequence of a polyethylene glycol-degrading strain Sphingopyxis terrae strain 203-1 (NBRC 15098).</title>
        <authorList>
            <person name="Yoshiyuki O."/>
            <person name="Shouta N."/>
            <person name="Nagata Y."/>
            <person name="Numata M."/>
            <person name="Tsuchikane K."/>
            <person name="Hosoyama A."/>
            <person name="Yamazoe A."/>
            <person name="Tsuda M."/>
            <person name="Fujita N."/>
            <person name="Kawai F."/>
        </authorList>
    </citation>
    <scope>NUCLEOTIDE SEQUENCE [LARGE SCALE GENOMIC DNA]</scope>
    <source>
        <strain evidence="2">203-1</strain>
    </source>
</reference>
<dbReference type="EMBL" id="CP013342">
    <property type="protein sequence ID" value="AMU93656.1"/>
    <property type="molecule type" value="Genomic_DNA"/>
</dbReference>